<dbReference type="AlphaFoldDB" id="A0AAU7S5T2"/>
<sequence>MKTAVDHDERRVNEAELAQAICERDLLLADACGPFFDKPPS</sequence>
<accession>A0AAU7S5T2</accession>
<dbReference type="RefSeq" id="WP_268892451.1">
    <property type="nucleotide sequence ID" value="NZ_CP157963.1"/>
</dbReference>
<dbReference type="EMBL" id="CP157963">
    <property type="protein sequence ID" value="XBT97706.1"/>
    <property type="molecule type" value="Genomic_DNA"/>
</dbReference>
<keyword evidence="1" id="KW-0614">Plasmid</keyword>
<geneLocation type="plasmid" evidence="1">
    <name>unnamed3</name>
</geneLocation>
<proteinExistence type="predicted"/>
<organism evidence="1">
    <name type="scientific">Rhizobium sp. ZPR3</name>
    <dbReference type="NCBI Taxonomy" id="3158967"/>
    <lineage>
        <taxon>Bacteria</taxon>
        <taxon>Pseudomonadati</taxon>
        <taxon>Pseudomonadota</taxon>
        <taxon>Alphaproteobacteria</taxon>
        <taxon>Hyphomicrobiales</taxon>
        <taxon>Rhizobiaceae</taxon>
        <taxon>Rhizobium/Agrobacterium group</taxon>
        <taxon>Rhizobium</taxon>
    </lineage>
</organism>
<name>A0AAU7S5T2_9HYPH</name>
<gene>
    <name evidence="1" type="ORF">ABM479_33905</name>
</gene>
<protein>
    <submittedName>
        <fullName evidence="1">Uncharacterized protein</fullName>
    </submittedName>
</protein>
<reference evidence="1" key="1">
    <citation type="submission" date="2024-06" db="EMBL/GenBank/DDBJ databases">
        <authorList>
            <person name="Li T."/>
            <person name="Gao R."/>
        </authorList>
    </citation>
    <scope>NUCLEOTIDE SEQUENCE</scope>
    <source>
        <strain evidence="1">ZPR3</strain>
        <plasmid evidence="1">unnamed3</plasmid>
    </source>
</reference>
<evidence type="ECO:0000313" key="1">
    <source>
        <dbReference type="EMBL" id="XBT97706.1"/>
    </source>
</evidence>